<sequence>MAIDLLAAHTPEYLYRYDLESFFYILVWAALHYDFPCKTRASRVHWKVESWTVPHAHIIKKILFMAPSFNEELIARIPAHLRDQVASWI</sequence>
<feature type="non-terminal residue" evidence="1">
    <location>
        <position position="89"/>
    </location>
</feature>
<reference evidence="1" key="2">
    <citation type="submission" date="2021-10" db="EMBL/GenBank/DDBJ databases">
        <title>Phylogenomics reveals ancestral predisposition of the termite-cultivated fungus Termitomyces towards a domesticated lifestyle.</title>
        <authorList>
            <person name="Auxier B."/>
            <person name="Grum-Grzhimaylo A."/>
            <person name="Cardenas M.E."/>
            <person name="Lodge J.D."/>
            <person name="Laessoe T."/>
            <person name="Pedersen O."/>
            <person name="Smith M.E."/>
            <person name="Kuyper T.W."/>
            <person name="Franco-Molano E.A."/>
            <person name="Baroni T.J."/>
            <person name="Aanen D.K."/>
        </authorList>
    </citation>
    <scope>NUCLEOTIDE SEQUENCE</scope>
    <source>
        <strain evidence="1">AP01</strain>
        <tissue evidence="1">Mycelium</tissue>
    </source>
</reference>
<comment type="caution">
    <text evidence="1">The sequence shown here is derived from an EMBL/GenBank/DDBJ whole genome shotgun (WGS) entry which is preliminary data.</text>
</comment>
<dbReference type="Proteomes" id="UP000775547">
    <property type="component" value="Unassembled WGS sequence"/>
</dbReference>
<gene>
    <name evidence="1" type="ORF">DXG03_006763</name>
</gene>
<accession>A0A9P7K3A4</accession>
<protein>
    <recommendedName>
        <fullName evidence="3">Fungal-type protein kinase domain-containing protein</fullName>
    </recommendedName>
</protein>
<keyword evidence="2" id="KW-1185">Reference proteome</keyword>
<evidence type="ECO:0000313" key="1">
    <source>
        <dbReference type="EMBL" id="KAG5633706.1"/>
    </source>
</evidence>
<organism evidence="1 2">
    <name type="scientific">Asterophora parasitica</name>
    <dbReference type="NCBI Taxonomy" id="117018"/>
    <lineage>
        <taxon>Eukaryota</taxon>
        <taxon>Fungi</taxon>
        <taxon>Dikarya</taxon>
        <taxon>Basidiomycota</taxon>
        <taxon>Agaricomycotina</taxon>
        <taxon>Agaricomycetes</taxon>
        <taxon>Agaricomycetidae</taxon>
        <taxon>Agaricales</taxon>
        <taxon>Tricholomatineae</taxon>
        <taxon>Lyophyllaceae</taxon>
        <taxon>Asterophora</taxon>
    </lineage>
</organism>
<evidence type="ECO:0008006" key="3">
    <source>
        <dbReference type="Google" id="ProtNLM"/>
    </source>
</evidence>
<name>A0A9P7K3A4_9AGAR</name>
<proteinExistence type="predicted"/>
<reference evidence="1" key="1">
    <citation type="submission" date="2020-07" db="EMBL/GenBank/DDBJ databases">
        <authorList>
            <person name="Nieuwenhuis M."/>
            <person name="Van De Peppel L.J.J."/>
        </authorList>
    </citation>
    <scope>NUCLEOTIDE SEQUENCE</scope>
    <source>
        <strain evidence="1">AP01</strain>
        <tissue evidence="1">Mycelium</tissue>
    </source>
</reference>
<evidence type="ECO:0000313" key="2">
    <source>
        <dbReference type="Proteomes" id="UP000775547"/>
    </source>
</evidence>
<dbReference type="EMBL" id="JABCKV010004664">
    <property type="protein sequence ID" value="KAG5633706.1"/>
    <property type="molecule type" value="Genomic_DNA"/>
</dbReference>
<dbReference type="AlphaFoldDB" id="A0A9P7K3A4"/>
<dbReference type="OrthoDB" id="5569250at2759"/>